<dbReference type="AlphaFoldDB" id="A0A9D1IWD1"/>
<dbReference type="Gene3D" id="1.10.10.10">
    <property type="entry name" value="Winged helix-like DNA-binding domain superfamily/Winged helix DNA-binding domain"/>
    <property type="match status" value="1"/>
</dbReference>
<dbReference type="PANTHER" id="PTHR33169">
    <property type="entry name" value="PADR-FAMILY TRANSCRIPTIONAL REGULATOR"/>
    <property type="match status" value="1"/>
</dbReference>
<protein>
    <submittedName>
        <fullName evidence="2">Helix-turn-helix transcriptional regulator</fullName>
    </submittedName>
</protein>
<dbReference type="EMBL" id="DVHE01000024">
    <property type="protein sequence ID" value="HIR50333.1"/>
    <property type="molecule type" value="Genomic_DNA"/>
</dbReference>
<evidence type="ECO:0000313" key="2">
    <source>
        <dbReference type="EMBL" id="HIR50333.1"/>
    </source>
</evidence>
<gene>
    <name evidence="2" type="ORF">IAA53_03465</name>
</gene>
<dbReference type="InterPro" id="IPR036390">
    <property type="entry name" value="WH_DNA-bd_sf"/>
</dbReference>
<reference evidence="2" key="1">
    <citation type="submission" date="2020-10" db="EMBL/GenBank/DDBJ databases">
        <authorList>
            <person name="Gilroy R."/>
        </authorList>
    </citation>
    <scope>NUCLEOTIDE SEQUENCE</scope>
    <source>
        <strain evidence="2">ChiBcec15-4380</strain>
    </source>
</reference>
<organism evidence="2 3">
    <name type="scientific">Candidatus Avoscillospira avicola</name>
    <dbReference type="NCBI Taxonomy" id="2840706"/>
    <lineage>
        <taxon>Bacteria</taxon>
        <taxon>Bacillati</taxon>
        <taxon>Bacillota</taxon>
        <taxon>Clostridia</taxon>
        <taxon>Eubacteriales</taxon>
        <taxon>Oscillospiraceae</taxon>
        <taxon>Oscillospiraceae incertae sedis</taxon>
        <taxon>Candidatus Avoscillospira</taxon>
    </lineage>
</organism>
<accession>A0A9D1IWD1</accession>
<comment type="caution">
    <text evidence="2">The sequence shown here is derived from an EMBL/GenBank/DDBJ whole genome shotgun (WGS) entry which is preliminary data.</text>
</comment>
<evidence type="ECO:0000313" key="3">
    <source>
        <dbReference type="Proteomes" id="UP000824239"/>
    </source>
</evidence>
<dbReference type="InterPro" id="IPR005149">
    <property type="entry name" value="Tscrpt_reg_PadR_N"/>
</dbReference>
<dbReference type="InterPro" id="IPR036388">
    <property type="entry name" value="WH-like_DNA-bd_sf"/>
</dbReference>
<proteinExistence type="predicted"/>
<evidence type="ECO:0000259" key="1">
    <source>
        <dbReference type="Pfam" id="PF03551"/>
    </source>
</evidence>
<dbReference type="InterPro" id="IPR052509">
    <property type="entry name" value="Metal_resp_DNA-bind_regulator"/>
</dbReference>
<name>A0A9D1IWD1_9FIRM</name>
<sequence>MPRQKFQTLTEQMFYILLCLREPCRGIDLFDRIQAQSSGRVTVGSGTLYNLLEQFLTEGMIEDLSPSGRRKHYRLTAKGLAMLEEEYRRLLVQARDFEAVFGKEAAP</sequence>
<dbReference type="PANTHER" id="PTHR33169:SF13">
    <property type="entry name" value="PADR-FAMILY TRANSCRIPTIONAL REGULATOR"/>
    <property type="match status" value="1"/>
</dbReference>
<feature type="domain" description="Transcription regulator PadR N-terminal" evidence="1">
    <location>
        <begin position="20"/>
        <end position="84"/>
    </location>
</feature>
<dbReference type="Pfam" id="PF03551">
    <property type="entry name" value="PadR"/>
    <property type="match status" value="1"/>
</dbReference>
<dbReference type="SUPFAM" id="SSF46785">
    <property type="entry name" value="Winged helix' DNA-binding domain"/>
    <property type="match status" value="1"/>
</dbReference>
<reference evidence="2" key="2">
    <citation type="journal article" date="2021" name="PeerJ">
        <title>Extensive microbial diversity within the chicken gut microbiome revealed by metagenomics and culture.</title>
        <authorList>
            <person name="Gilroy R."/>
            <person name="Ravi A."/>
            <person name="Getino M."/>
            <person name="Pursley I."/>
            <person name="Horton D.L."/>
            <person name="Alikhan N.F."/>
            <person name="Baker D."/>
            <person name="Gharbi K."/>
            <person name="Hall N."/>
            <person name="Watson M."/>
            <person name="Adriaenssens E.M."/>
            <person name="Foster-Nyarko E."/>
            <person name="Jarju S."/>
            <person name="Secka A."/>
            <person name="Antonio M."/>
            <person name="Oren A."/>
            <person name="Chaudhuri R.R."/>
            <person name="La Ragione R."/>
            <person name="Hildebrand F."/>
            <person name="Pallen M.J."/>
        </authorList>
    </citation>
    <scope>NUCLEOTIDE SEQUENCE</scope>
    <source>
        <strain evidence="2">ChiBcec15-4380</strain>
    </source>
</reference>
<dbReference type="Proteomes" id="UP000824239">
    <property type="component" value="Unassembled WGS sequence"/>
</dbReference>